<feature type="region of interest" description="Disordered" evidence="1">
    <location>
        <begin position="1"/>
        <end position="52"/>
    </location>
</feature>
<proteinExistence type="predicted"/>
<organism evidence="2">
    <name type="scientific">Oryza sativa subsp. japonica</name>
    <name type="common">Rice</name>
    <dbReference type="NCBI Taxonomy" id="39947"/>
    <lineage>
        <taxon>Eukaryota</taxon>
        <taxon>Viridiplantae</taxon>
        <taxon>Streptophyta</taxon>
        <taxon>Embryophyta</taxon>
        <taxon>Tracheophyta</taxon>
        <taxon>Spermatophyta</taxon>
        <taxon>Magnoliopsida</taxon>
        <taxon>Liliopsida</taxon>
        <taxon>Poales</taxon>
        <taxon>Poaceae</taxon>
        <taxon>BOP clade</taxon>
        <taxon>Oryzoideae</taxon>
        <taxon>Oryzeae</taxon>
        <taxon>Oryzinae</taxon>
        <taxon>Oryza</taxon>
        <taxon>Oryza sativa</taxon>
    </lineage>
</organism>
<evidence type="ECO:0000313" key="2">
    <source>
        <dbReference type="EMBL" id="BAB89417.1"/>
    </source>
</evidence>
<accession>Q8S2Q9</accession>
<feature type="compositionally biased region" description="Gly residues" evidence="1">
    <location>
        <begin position="9"/>
        <end position="25"/>
    </location>
</feature>
<name>Q8S2Q9_ORYSJ</name>
<reference evidence="2" key="1">
    <citation type="journal article" date="2002" name="Nature">
        <title>The genome sequence and structure of rice chromosome 1.</title>
        <authorList>
            <person name="Sasaki T."/>
            <person name="Matsumoto T."/>
            <person name="Yamamoto K."/>
            <person name="Sakata K."/>
            <person name="Baba T."/>
            <person name="Katayose Y."/>
            <person name="Wu J."/>
            <person name="Niimura Y."/>
            <person name="Cheng Z."/>
            <person name="Nagamura Y."/>
            <person name="Antonio B.A."/>
            <person name="Kanamori H."/>
            <person name="Hosokawa S."/>
            <person name="Masukawa M."/>
            <person name="Arikawa K."/>
            <person name="Chiden Y."/>
            <person name="Hayashi M."/>
            <person name="Okamoto M."/>
            <person name="Ando T."/>
            <person name="Aoki H."/>
            <person name="Arita K."/>
            <person name="Hamada M."/>
            <person name="Harada C."/>
            <person name="Hijishita S."/>
            <person name="Honda M."/>
            <person name="Ichikawa Y."/>
            <person name="Idonuma A."/>
            <person name="Iijima M."/>
            <person name="Ikeda M."/>
            <person name="Ikeno M."/>
            <person name="Itoh S."/>
            <person name="Itoh T."/>
            <person name="Itoh Y."/>
            <person name="Itoh Y."/>
            <person name="Iwabuchi A."/>
            <person name="Kamiya K."/>
            <person name="Karasawa W."/>
            <person name="Katagiri S."/>
            <person name="Kikuta A."/>
            <person name="Kobayashi N."/>
            <person name="Kono I."/>
            <person name="Machita K."/>
            <person name="Maehara T."/>
            <person name="Mizuno H."/>
            <person name="Mizubayashi T."/>
            <person name="Mukai Y."/>
            <person name="Nagasaki H."/>
            <person name="Nakashima M."/>
            <person name="Nakama Y."/>
            <person name="Nakamichi Y."/>
            <person name="Nakamura M."/>
            <person name="Namiki N."/>
            <person name="Negishi M."/>
            <person name="Ohta I."/>
            <person name="Ono N."/>
            <person name="Saji S."/>
            <person name="Sakai K."/>
            <person name="Shibata M."/>
            <person name="Shimokawa T."/>
            <person name="Shomura A."/>
            <person name="Song J."/>
            <person name="Takazaki Y."/>
            <person name="Terasawa K."/>
            <person name="Tsuji K."/>
            <person name="Waki K."/>
            <person name="Yamagata H."/>
            <person name="Yamane H."/>
            <person name="Yoshiki S."/>
            <person name="Yoshihara R."/>
            <person name="Yukawa K."/>
            <person name="Zhong H."/>
            <person name="Iwama H."/>
            <person name="Endo T."/>
            <person name="Ito H."/>
            <person name="Hahn J.H."/>
            <person name="Kim H.I."/>
            <person name="Eun M.Y."/>
            <person name="Yano M."/>
            <person name="Jiang J."/>
            <person name="Gojobori T."/>
        </authorList>
    </citation>
    <scope>NUCLEOTIDE SEQUENCE [LARGE SCALE GENOMIC DNA]</scope>
</reference>
<protein>
    <submittedName>
        <fullName evidence="2">Uncharacterized protein B1046G12.27</fullName>
    </submittedName>
</protein>
<dbReference type="EMBL" id="AP003200">
    <property type="protein sequence ID" value="BAB89417.1"/>
    <property type="molecule type" value="Genomic_DNA"/>
</dbReference>
<dbReference type="AlphaFoldDB" id="Q8S2Q9"/>
<sequence length="52" mass="5213">MTRGRQPYRGGGRPVGEVDLGGSGSAGPTNGVAASQLAKLSRGKGAEQCKIK</sequence>
<gene>
    <name evidence="2" type="primary">B1046G12.27</name>
</gene>
<evidence type="ECO:0000256" key="1">
    <source>
        <dbReference type="SAM" id="MobiDB-lite"/>
    </source>
</evidence>